<feature type="region of interest" description="Disordered" evidence="1">
    <location>
        <begin position="24"/>
        <end position="53"/>
    </location>
</feature>
<name>E6PRR2_9ZZZZ</name>
<protein>
    <submittedName>
        <fullName evidence="2">Uncharacterized protein</fullName>
    </submittedName>
</protein>
<proteinExistence type="predicted"/>
<evidence type="ECO:0000313" key="2">
    <source>
        <dbReference type="EMBL" id="CBH97618.1"/>
    </source>
</evidence>
<gene>
    <name evidence="2" type="ORF">CARN2_3092</name>
</gene>
<reference evidence="2" key="1">
    <citation type="submission" date="2009-10" db="EMBL/GenBank/DDBJ databases">
        <title>Diversity of trophic interactions inside an arsenic-rich microbial ecosystem.</title>
        <authorList>
            <person name="Bertin P.N."/>
            <person name="Heinrich-Salmeron A."/>
            <person name="Pelletier E."/>
            <person name="Goulhen-Chollet F."/>
            <person name="Arsene-Ploetze F."/>
            <person name="Gallien S."/>
            <person name="Calteau A."/>
            <person name="Vallenet D."/>
            <person name="Casiot C."/>
            <person name="Chane-Woon-Ming B."/>
            <person name="Giloteaux L."/>
            <person name="Barakat M."/>
            <person name="Bonnefoy V."/>
            <person name="Bruneel O."/>
            <person name="Chandler M."/>
            <person name="Cleiss J."/>
            <person name="Duran R."/>
            <person name="Elbaz-Poulichet F."/>
            <person name="Fonknechten N."/>
            <person name="Lauga B."/>
            <person name="Mornico D."/>
            <person name="Ortet P."/>
            <person name="Schaeffer C."/>
            <person name="Siguier P."/>
            <person name="Alexander Thil Smith A."/>
            <person name="Van Dorsselaer A."/>
            <person name="Weissenbach J."/>
            <person name="Medigue C."/>
            <person name="Le Paslier D."/>
        </authorList>
    </citation>
    <scope>NUCLEOTIDE SEQUENCE</scope>
</reference>
<sequence length="136" mass="14415">MGCYGLARARVLLSSIASSRTAQTLPTALDPSPEPSPHLLPAPAAEAPGGVTTSPLSLVGLQHSRSPICSRIRRCTRGQSARGQTRCRARQSGRLLTVRVGYPASAIFLSRVSLGRCLLRLPPEAACQLRDGPVFD</sequence>
<evidence type="ECO:0000256" key="1">
    <source>
        <dbReference type="SAM" id="MobiDB-lite"/>
    </source>
</evidence>
<accession>E6PRR2</accession>
<organism evidence="2">
    <name type="scientific">mine drainage metagenome</name>
    <dbReference type="NCBI Taxonomy" id="410659"/>
    <lineage>
        <taxon>unclassified sequences</taxon>
        <taxon>metagenomes</taxon>
        <taxon>ecological metagenomes</taxon>
    </lineage>
</organism>
<dbReference type="EMBL" id="CABM01000045">
    <property type="protein sequence ID" value="CBH97618.1"/>
    <property type="molecule type" value="Genomic_DNA"/>
</dbReference>
<dbReference type="AlphaFoldDB" id="E6PRR2"/>
<comment type="caution">
    <text evidence="2">The sequence shown here is derived from an EMBL/GenBank/DDBJ whole genome shotgun (WGS) entry which is preliminary data.</text>
</comment>